<evidence type="ECO:0000313" key="1">
    <source>
        <dbReference type="EMBL" id="CRL06276.1"/>
    </source>
</evidence>
<dbReference type="EMBL" id="CVRI01000066">
    <property type="protein sequence ID" value="CRL06276.1"/>
    <property type="molecule type" value="Genomic_DNA"/>
</dbReference>
<gene>
    <name evidence="1" type="ORF">CLUMA_CG019377</name>
</gene>
<evidence type="ECO:0000313" key="2">
    <source>
        <dbReference type="Proteomes" id="UP000183832"/>
    </source>
</evidence>
<reference evidence="1 2" key="1">
    <citation type="submission" date="2015-04" db="EMBL/GenBank/DDBJ databases">
        <authorList>
            <person name="Syromyatnikov M.Y."/>
            <person name="Popov V.N."/>
        </authorList>
    </citation>
    <scope>NUCLEOTIDE SEQUENCE [LARGE SCALE GENOMIC DNA]</scope>
</reference>
<protein>
    <submittedName>
        <fullName evidence="1">CLUMA_CG019377, isoform A</fullName>
    </submittedName>
</protein>
<keyword evidence="2" id="KW-1185">Reference proteome</keyword>
<organism evidence="1 2">
    <name type="scientific">Clunio marinus</name>
    <dbReference type="NCBI Taxonomy" id="568069"/>
    <lineage>
        <taxon>Eukaryota</taxon>
        <taxon>Metazoa</taxon>
        <taxon>Ecdysozoa</taxon>
        <taxon>Arthropoda</taxon>
        <taxon>Hexapoda</taxon>
        <taxon>Insecta</taxon>
        <taxon>Pterygota</taxon>
        <taxon>Neoptera</taxon>
        <taxon>Endopterygota</taxon>
        <taxon>Diptera</taxon>
        <taxon>Nematocera</taxon>
        <taxon>Chironomoidea</taxon>
        <taxon>Chironomidae</taxon>
        <taxon>Clunio</taxon>
    </lineage>
</organism>
<dbReference type="Proteomes" id="UP000183832">
    <property type="component" value="Unassembled WGS sequence"/>
</dbReference>
<accession>A0A1J1J3A9</accession>
<dbReference type="AlphaFoldDB" id="A0A1J1J3A9"/>
<name>A0A1J1J3A9_9DIPT</name>
<sequence length="69" mass="8186">MKKVMWVREIIKKFAAEVCWASQKVTSFDLLNGSNFLQFSVLLLRTHSDKQLNFIDEFPIQYDCENKNK</sequence>
<proteinExistence type="predicted"/>